<dbReference type="Gene3D" id="3.60.15.10">
    <property type="entry name" value="Ribonuclease Z/Hydroxyacylglutathione hydrolase-like"/>
    <property type="match status" value="1"/>
</dbReference>
<dbReference type="InterPro" id="IPR051013">
    <property type="entry name" value="MBL_superfamily_lactonases"/>
</dbReference>
<dbReference type="SUPFAM" id="SSF56281">
    <property type="entry name" value="Metallo-hydrolase/oxidoreductase"/>
    <property type="match status" value="1"/>
</dbReference>
<comment type="caution">
    <text evidence="6">The sequence shown here is derived from an EMBL/GenBank/DDBJ whole genome shotgun (WGS) entry which is preliminary data.</text>
</comment>
<evidence type="ECO:0000256" key="3">
    <source>
        <dbReference type="ARBA" id="ARBA00022723"/>
    </source>
</evidence>
<evidence type="ECO:0000256" key="5">
    <source>
        <dbReference type="ARBA" id="ARBA00022833"/>
    </source>
</evidence>
<sequence length="328" mass="35683">MTLPPCRPGQNFVSVSPIDGGSITLPERCFVAPSDPDASSTVPSMAFLITHPGLKKTGSDQHASSKPGTRIMFDLGLRSHLGRYIPAAQQHLNQGRTPYRLGPGVAAHLAAGGLCAASDIDMVILSHVHYDHHGDPEDYGASLFIVGKGSLDLLERGVPTVASHQNFDPKLLSGRRTVELTSPYRGDVEFRIEDGTRFKSSWAPLGPFPAALDIFSDGSVFVIDAPGHLTGHLNLLCRTGADTWVYLGGDTCHDMRLLTGEREIGTWDDGHGHCICIHLDKAAAELSIQRVRDLLSLGDRTNASVDVVMAHDHEWHDRNKERFYPNCL</sequence>
<reference evidence="6" key="1">
    <citation type="submission" date="2023-06" db="EMBL/GenBank/DDBJ databases">
        <title>Genome-scale phylogeny and comparative genomics of the fungal order Sordariales.</title>
        <authorList>
            <consortium name="Lawrence Berkeley National Laboratory"/>
            <person name="Hensen N."/>
            <person name="Bonometti L."/>
            <person name="Westerberg I."/>
            <person name="Brannstrom I.O."/>
            <person name="Guillou S."/>
            <person name="Cros-Aarteil S."/>
            <person name="Calhoun S."/>
            <person name="Haridas S."/>
            <person name="Kuo A."/>
            <person name="Mondo S."/>
            <person name="Pangilinan J."/>
            <person name="Riley R."/>
            <person name="Labutti K."/>
            <person name="Andreopoulos B."/>
            <person name="Lipzen A."/>
            <person name="Chen C."/>
            <person name="Yanf M."/>
            <person name="Daum C."/>
            <person name="Ng V."/>
            <person name="Clum A."/>
            <person name="Steindorff A."/>
            <person name="Ohm R."/>
            <person name="Martin F."/>
            <person name="Silar P."/>
            <person name="Natvig D."/>
            <person name="Lalanne C."/>
            <person name="Gautier V."/>
            <person name="Ament-Velasquez S.L."/>
            <person name="Kruys A."/>
            <person name="Hutchinson M.I."/>
            <person name="Powell A.J."/>
            <person name="Barry K."/>
            <person name="Miller A.N."/>
            <person name="Grigoriev I.V."/>
            <person name="Debuchy R."/>
            <person name="Gladieux P."/>
            <person name="Thoren M.H."/>
            <person name="Johannesson H."/>
        </authorList>
    </citation>
    <scope>NUCLEOTIDE SEQUENCE</scope>
    <source>
        <strain evidence="6">8032-3</strain>
    </source>
</reference>
<comment type="similarity">
    <text evidence="2">Belongs to the metallo-beta-lactamase superfamily.</text>
</comment>
<dbReference type="AlphaFoldDB" id="A0AAJ0BS55"/>
<dbReference type="Proteomes" id="UP001244011">
    <property type="component" value="Unassembled WGS sequence"/>
</dbReference>
<dbReference type="GeneID" id="85312253"/>
<keyword evidence="5" id="KW-0862">Zinc</keyword>
<dbReference type="EMBL" id="MU839029">
    <property type="protein sequence ID" value="KAK1763270.1"/>
    <property type="molecule type" value="Genomic_DNA"/>
</dbReference>
<evidence type="ECO:0000313" key="6">
    <source>
        <dbReference type="EMBL" id="KAK1763270.1"/>
    </source>
</evidence>
<evidence type="ECO:0000256" key="4">
    <source>
        <dbReference type="ARBA" id="ARBA00022801"/>
    </source>
</evidence>
<accession>A0AAJ0BS55</accession>
<comment type="cofactor">
    <cofactor evidence="1">
        <name>Zn(2+)</name>
        <dbReference type="ChEBI" id="CHEBI:29105"/>
    </cofactor>
</comment>
<evidence type="ECO:0000256" key="2">
    <source>
        <dbReference type="ARBA" id="ARBA00007749"/>
    </source>
</evidence>
<gene>
    <name evidence="6" type="ORF">QBC33DRAFT_550275</name>
</gene>
<proteinExistence type="inferred from homology"/>
<dbReference type="CDD" id="cd07730">
    <property type="entry name" value="metallo-hydrolase-like_MBL-fold"/>
    <property type="match status" value="1"/>
</dbReference>
<evidence type="ECO:0000313" key="7">
    <source>
        <dbReference type="Proteomes" id="UP001244011"/>
    </source>
</evidence>
<name>A0AAJ0BS55_9PEZI</name>
<dbReference type="GO" id="GO:0046872">
    <property type="term" value="F:metal ion binding"/>
    <property type="evidence" value="ECO:0007669"/>
    <property type="project" value="UniProtKB-KW"/>
</dbReference>
<protein>
    <submittedName>
        <fullName evidence="6">Metallo-hydrolase</fullName>
    </submittedName>
</protein>
<keyword evidence="3" id="KW-0479">Metal-binding</keyword>
<dbReference type="GO" id="GO:0016787">
    <property type="term" value="F:hydrolase activity"/>
    <property type="evidence" value="ECO:0007669"/>
    <property type="project" value="UniProtKB-KW"/>
</dbReference>
<keyword evidence="7" id="KW-1185">Reference proteome</keyword>
<dbReference type="PANTHER" id="PTHR42978">
    <property type="entry name" value="QUORUM-QUENCHING LACTONASE YTNP-RELATED-RELATED"/>
    <property type="match status" value="1"/>
</dbReference>
<evidence type="ECO:0000256" key="1">
    <source>
        <dbReference type="ARBA" id="ARBA00001947"/>
    </source>
</evidence>
<dbReference type="PANTHER" id="PTHR42978:SF2">
    <property type="entry name" value="102 KBASES UNSTABLE REGION: FROM 1 TO 119443"/>
    <property type="match status" value="1"/>
</dbReference>
<keyword evidence="4" id="KW-0378">Hydrolase</keyword>
<organism evidence="6 7">
    <name type="scientific">Phialemonium atrogriseum</name>
    <dbReference type="NCBI Taxonomy" id="1093897"/>
    <lineage>
        <taxon>Eukaryota</taxon>
        <taxon>Fungi</taxon>
        <taxon>Dikarya</taxon>
        <taxon>Ascomycota</taxon>
        <taxon>Pezizomycotina</taxon>
        <taxon>Sordariomycetes</taxon>
        <taxon>Sordariomycetidae</taxon>
        <taxon>Cephalothecales</taxon>
        <taxon>Cephalothecaceae</taxon>
        <taxon>Phialemonium</taxon>
    </lineage>
</organism>
<dbReference type="RefSeq" id="XP_060279483.1">
    <property type="nucleotide sequence ID" value="XM_060429066.1"/>
</dbReference>
<dbReference type="InterPro" id="IPR036866">
    <property type="entry name" value="RibonucZ/Hydroxyglut_hydro"/>
</dbReference>